<evidence type="ECO:0000313" key="2">
    <source>
        <dbReference type="Proteomes" id="UP000199518"/>
    </source>
</evidence>
<protein>
    <submittedName>
        <fullName evidence="1">Uncharacterized protein</fullName>
    </submittedName>
</protein>
<evidence type="ECO:0000313" key="1">
    <source>
        <dbReference type="EMBL" id="SFJ09470.1"/>
    </source>
</evidence>
<name>A0A1I3NKK5_9PLAN</name>
<dbReference type="AlphaFoldDB" id="A0A1I3NKK5"/>
<accession>A0A1I3NKK5</accession>
<keyword evidence="2" id="KW-1185">Reference proteome</keyword>
<dbReference type="STRING" id="1576369.SAMN05421753_115120"/>
<gene>
    <name evidence="1" type="ORF">SAMN05421753_115120</name>
</gene>
<organism evidence="1 2">
    <name type="scientific">Planctomicrobium piriforme</name>
    <dbReference type="NCBI Taxonomy" id="1576369"/>
    <lineage>
        <taxon>Bacteria</taxon>
        <taxon>Pseudomonadati</taxon>
        <taxon>Planctomycetota</taxon>
        <taxon>Planctomycetia</taxon>
        <taxon>Planctomycetales</taxon>
        <taxon>Planctomycetaceae</taxon>
        <taxon>Planctomicrobium</taxon>
    </lineage>
</organism>
<dbReference type="Proteomes" id="UP000199518">
    <property type="component" value="Unassembled WGS sequence"/>
</dbReference>
<proteinExistence type="predicted"/>
<sequence length="37" mass="4077">MLAHGPVTPRGLLLSRGVLNLITKLWSLFVLNTMSAR</sequence>
<dbReference type="EMBL" id="FOQD01000015">
    <property type="protein sequence ID" value="SFJ09470.1"/>
    <property type="molecule type" value="Genomic_DNA"/>
</dbReference>
<reference evidence="2" key="1">
    <citation type="submission" date="2016-10" db="EMBL/GenBank/DDBJ databases">
        <authorList>
            <person name="Varghese N."/>
            <person name="Submissions S."/>
        </authorList>
    </citation>
    <scope>NUCLEOTIDE SEQUENCE [LARGE SCALE GENOMIC DNA]</scope>
    <source>
        <strain evidence="2">DSM 26348</strain>
    </source>
</reference>